<proteinExistence type="predicted"/>
<dbReference type="Pfam" id="PF02311">
    <property type="entry name" value="AraC_binding"/>
    <property type="match status" value="1"/>
</dbReference>
<dbReference type="RefSeq" id="WP_183576912.1">
    <property type="nucleotide sequence ID" value="NZ_JACHXJ010000001.1"/>
</dbReference>
<sequence>MSFVAGSYGEVPPHFAYKRKSVNYEHKETFHSNLGAEVLLIHQCRGTMIVNNNRYDIKPGMLCIFQPYQLHHLKLDYAEDQCFERSLAIFEPTMFESYFEKWPSLYTFYKFIYLGKLPFPCLYENSEEDGFNIIDSVYKSLNDRLPALSETERNEEFSLFLIALFRWIKQVWEKWTEPGQPIYHALNHTGPLFYLDGRIQVETMISYLPEAAS</sequence>
<name>A0A839TKJ1_9BACL</name>
<dbReference type="GO" id="GO:0003677">
    <property type="term" value="F:DNA binding"/>
    <property type="evidence" value="ECO:0007669"/>
    <property type="project" value="UniProtKB-KW"/>
</dbReference>
<dbReference type="SUPFAM" id="SSF51215">
    <property type="entry name" value="Regulatory protein AraC"/>
    <property type="match status" value="1"/>
</dbReference>
<dbReference type="Proteomes" id="UP000517523">
    <property type="component" value="Unassembled WGS sequence"/>
</dbReference>
<dbReference type="InterPro" id="IPR003313">
    <property type="entry name" value="AraC-bd"/>
</dbReference>
<keyword evidence="1" id="KW-0238">DNA-binding</keyword>
<evidence type="ECO:0000313" key="3">
    <source>
        <dbReference type="EMBL" id="MBB3125347.1"/>
    </source>
</evidence>
<evidence type="ECO:0000313" key="4">
    <source>
        <dbReference type="Proteomes" id="UP000517523"/>
    </source>
</evidence>
<gene>
    <name evidence="3" type="ORF">FHS19_000001</name>
</gene>
<accession>A0A839TKJ1</accession>
<dbReference type="GO" id="GO:0006355">
    <property type="term" value="P:regulation of DNA-templated transcription"/>
    <property type="evidence" value="ECO:0007669"/>
    <property type="project" value="InterPro"/>
</dbReference>
<evidence type="ECO:0000259" key="2">
    <source>
        <dbReference type="Pfam" id="PF02311"/>
    </source>
</evidence>
<feature type="domain" description="AraC-type arabinose-binding/dimerisation" evidence="2">
    <location>
        <begin position="21"/>
        <end position="107"/>
    </location>
</feature>
<protein>
    <recommendedName>
        <fullName evidence="2">AraC-type arabinose-binding/dimerisation domain-containing protein</fullName>
    </recommendedName>
</protein>
<dbReference type="AlphaFoldDB" id="A0A839TKJ1"/>
<reference evidence="3 4" key="1">
    <citation type="submission" date="2020-08" db="EMBL/GenBank/DDBJ databases">
        <title>Genomic Encyclopedia of Type Strains, Phase III (KMG-III): the genomes of soil and plant-associated and newly described type strains.</title>
        <authorList>
            <person name="Whitman W."/>
        </authorList>
    </citation>
    <scope>NUCLEOTIDE SEQUENCE [LARGE SCALE GENOMIC DNA]</scope>
    <source>
        <strain evidence="3 4">CECT 5831</strain>
    </source>
</reference>
<organism evidence="3 4">
    <name type="scientific">Paenibacillus rhizosphaerae</name>
    <dbReference type="NCBI Taxonomy" id="297318"/>
    <lineage>
        <taxon>Bacteria</taxon>
        <taxon>Bacillati</taxon>
        <taxon>Bacillota</taxon>
        <taxon>Bacilli</taxon>
        <taxon>Bacillales</taxon>
        <taxon>Paenibacillaceae</taxon>
        <taxon>Paenibacillus</taxon>
    </lineage>
</organism>
<dbReference type="EMBL" id="JACHXJ010000001">
    <property type="protein sequence ID" value="MBB3125347.1"/>
    <property type="molecule type" value="Genomic_DNA"/>
</dbReference>
<dbReference type="InterPro" id="IPR037923">
    <property type="entry name" value="HTH-like"/>
</dbReference>
<comment type="caution">
    <text evidence="3">The sequence shown here is derived from an EMBL/GenBank/DDBJ whole genome shotgun (WGS) entry which is preliminary data.</text>
</comment>
<evidence type="ECO:0000256" key="1">
    <source>
        <dbReference type="ARBA" id="ARBA00023125"/>
    </source>
</evidence>